<evidence type="ECO:0000259" key="1">
    <source>
        <dbReference type="Pfam" id="PF09037"/>
    </source>
</evidence>
<dbReference type="InterPro" id="IPR015124">
    <property type="entry name" value="Stf0"/>
</dbReference>
<dbReference type="Pfam" id="PF09037">
    <property type="entry name" value="Sulphotransf"/>
    <property type="match status" value="1"/>
</dbReference>
<comment type="caution">
    <text evidence="2">The sequence shown here is derived from an EMBL/GenBank/DDBJ whole genome shotgun (WGS) entry which is preliminary data.</text>
</comment>
<dbReference type="InterPro" id="IPR024628">
    <property type="entry name" value="Sulfotransferase_Stf0_dom"/>
</dbReference>
<evidence type="ECO:0000313" key="3">
    <source>
        <dbReference type="Proteomes" id="UP001201701"/>
    </source>
</evidence>
<dbReference type="EMBL" id="JAKREW010000002">
    <property type="protein sequence ID" value="MCG7504267.1"/>
    <property type="molecule type" value="Genomic_DNA"/>
</dbReference>
<reference evidence="2 3" key="1">
    <citation type="submission" date="2022-02" db="EMBL/GenBank/DDBJ databases">
        <title>Draft genome sequence of Mezorhizobium retamae strain IRAMC:0171 isolated from Retama raetam nodules.</title>
        <authorList>
            <person name="Bengaied R."/>
            <person name="Sbissi I."/>
            <person name="Huber K."/>
            <person name="Ghodbane F."/>
            <person name="Nouioui I."/>
            <person name="Tarhouni M."/>
            <person name="Gtari M."/>
        </authorList>
    </citation>
    <scope>NUCLEOTIDE SEQUENCE [LARGE SCALE GENOMIC DNA]</scope>
    <source>
        <strain evidence="2 3">IRAMC:0171</strain>
    </source>
</reference>
<organism evidence="2 3">
    <name type="scientific">Mesorhizobium retamae</name>
    <dbReference type="NCBI Taxonomy" id="2912854"/>
    <lineage>
        <taxon>Bacteria</taxon>
        <taxon>Pseudomonadati</taxon>
        <taxon>Pseudomonadota</taxon>
        <taxon>Alphaproteobacteria</taxon>
        <taxon>Hyphomicrobiales</taxon>
        <taxon>Phyllobacteriaceae</taxon>
        <taxon>Mesorhizobium</taxon>
    </lineage>
</organism>
<keyword evidence="3" id="KW-1185">Reference proteome</keyword>
<accession>A0ABS9QA21</accession>
<dbReference type="Proteomes" id="UP001201701">
    <property type="component" value="Unassembled WGS sequence"/>
</dbReference>
<feature type="domain" description="Sulphotransferase Stf0" evidence="1">
    <location>
        <begin position="2"/>
        <end position="227"/>
    </location>
</feature>
<dbReference type="SUPFAM" id="SSF52540">
    <property type="entry name" value="P-loop containing nucleoside triphosphate hydrolases"/>
    <property type="match status" value="1"/>
</dbReference>
<evidence type="ECO:0000313" key="2">
    <source>
        <dbReference type="EMBL" id="MCG7504267.1"/>
    </source>
</evidence>
<dbReference type="InterPro" id="IPR027417">
    <property type="entry name" value="P-loop_NTPase"/>
</dbReference>
<name>A0ABS9QA21_9HYPH</name>
<protein>
    <submittedName>
        <fullName evidence="2">Stf0 sulfotransferase family protein</fullName>
    </submittedName>
</protein>
<proteinExistence type="predicted"/>
<sequence>MLTETGVAGCPHSYFRQQDIAEWAQDWGVAPQQASDDVQFDRAYVAAMRRAGANETGIFGLRLMWVSVSEASRRLDNIAGGKADVAARLEETFGKTLYIYLSRVDKVAQAVSLIRAQQSGLWHMGSDGSVLEGGEVLQPIAYDADRIRQVLKELEEDDASWTDFFQSRAIEPLRLTYETMSANPRLDLANVLSALGRDPQIANATTIRTAKLADGTSGDWVARYREESLQSL</sequence>
<gene>
    <name evidence="2" type="ORF">L4923_04460</name>
</gene>
<dbReference type="Gene3D" id="3.40.50.300">
    <property type="entry name" value="P-loop containing nucleotide triphosphate hydrolases"/>
    <property type="match status" value="1"/>
</dbReference>
<dbReference type="PIRSF" id="PIRSF021497">
    <property type="entry name" value="Sulphotransferase_Stf0"/>
    <property type="match status" value="1"/>
</dbReference>